<dbReference type="NCBIfam" id="TIGR00072">
    <property type="entry name" value="hydrog_prot"/>
    <property type="match status" value="1"/>
</dbReference>
<accession>A0A948W5Q1</accession>
<dbReference type="GO" id="GO:0008047">
    <property type="term" value="F:enzyme activator activity"/>
    <property type="evidence" value="ECO:0007669"/>
    <property type="project" value="InterPro"/>
</dbReference>
<dbReference type="PANTHER" id="PTHR30302:SF1">
    <property type="entry name" value="HYDROGENASE 2 MATURATION PROTEASE"/>
    <property type="match status" value="1"/>
</dbReference>
<dbReference type="PRINTS" id="PR00446">
    <property type="entry name" value="HYDRGNUPTAKE"/>
</dbReference>
<dbReference type="Pfam" id="PF01750">
    <property type="entry name" value="HycI"/>
    <property type="match status" value="1"/>
</dbReference>
<dbReference type="InterPro" id="IPR000671">
    <property type="entry name" value="Peptidase_A31"/>
</dbReference>
<proteinExistence type="inferred from homology"/>
<protein>
    <submittedName>
        <fullName evidence="5">Hydrogenase maturation protease</fullName>
    </submittedName>
</protein>
<reference evidence="5" key="1">
    <citation type="submission" date="2021-05" db="EMBL/GenBank/DDBJ databases">
        <title>Energy efficiency and biological interactions define the core microbiome of deep oligotrophic groundwater.</title>
        <authorList>
            <person name="Mehrshad M."/>
            <person name="Lopez-Fernandez M."/>
            <person name="Bell E."/>
            <person name="Bernier-Latmani R."/>
            <person name="Bertilsson S."/>
            <person name="Dopson M."/>
        </authorList>
    </citation>
    <scope>NUCLEOTIDE SEQUENCE</scope>
    <source>
        <strain evidence="5">Modern_marine.mb.64</strain>
    </source>
</reference>
<dbReference type="EMBL" id="JAHJDP010000018">
    <property type="protein sequence ID" value="MBU2689816.1"/>
    <property type="molecule type" value="Genomic_DNA"/>
</dbReference>
<evidence type="ECO:0000313" key="5">
    <source>
        <dbReference type="EMBL" id="MBU2689816.1"/>
    </source>
</evidence>
<evidence type="ECO:0000256" key="4">
    <source>
        <dbReference type="ARBA" id="ARBA00022801"/>
    </source>
</evidence>
<dbReference type="CDD" id="cd00518">
    <property type="entry name" value="H2MP"/>
    <property type="match status" value="1"/>
</dbReference>
<evidence type="ECO:0000313" key="6">
    <source>
        <dbReference type="Proteomes" id="UP000777784"/>
    </source>
</evidence>
<dbReference type="AlphaFoldDB" id="A0A948W5Q1"/>
<comment type="caution">
    <text evidence="5">The sequence shown here is derived from an EMBL/GenBank/DDBJ whole genome shotgun (WGS) entry which is preliminary data.</text>
</comment>
<dbReference type="GO" id="GO:0004190">
    <property type="term" value="F:aspartic-type endopeptidase activity"/>
    <property type="evidence" value="ECO:0007669"/>
    <property type="project" value="UniProtKB-KW"/>
</dbReference>
<dbReference type="InterPro" id="IPR023430">
    <property type="entry name" value="Pept_HybD-like_dom_sf"/>
</dbReference>
<dbReference type="Gene3D" id="3.40.50.1450">
    <property type="entry name" value="HybD-like"/>
    <property type="match status" value="1"/>
</dbReference>
<sequence>MKTQSRGLCVLGLGNPILTDDGAGIRTVELVQEDRARFAGDIPVNFRTLCIGGYDLLYEVEGYDALLVVDAFFSTESVPGHVRFLQGDDLISGDAAPPSAHMLNLPSALRMGRKLGYRTPNLIGVVAIEVGETCQDFGESLTPEVSSAVPIAAEMVSKLVTDYISKC</sequence>
<evidence type="ECO:0000256" key="2">
    <source>
        <dbReference type="ARBA" id="ARBA00022670"/>
    </source>
</evidence>
<evidence type="ECO:0000256" key="3">
    <source>
        <dbReference type="ARBA" id="ARBA00022750"/>
    </source>
</evidence>
<gene>
    <name evidence="5" type="ORF">KJ970_02735</name>
</gene>
<name>A0A948W5Q1_UNCEI</name>
<dbReference type="SUPFAM" id="SSF53163">
    <property type="entry name" value="HybD-like"/>
    <property type="match status" value="1"/>
</dbReference>
<comment type="similarity">
    <text evidence="1">Belongs to the peptidase A31 family.</text>
</comment>
<dbReference type="PANTHER" id="PTHR30302">
    <property type="entry name" value="HYDROGENASE 1 MATURATION PROTEASE"/>
    <property type="match status" value="1"/>
</dbReference>
<evidence type="ECO:0000256" key="1">
    <source>
        <dbReference type="ARBA" id="ARBA00006814"/>
    </source>
</evidence>
<keyword evidence="4" id="KW-0378">Hydrolase</keyword>
<dbReference type="Proteomes" id="UP000777784">
    <property type="component" value="Unassembled WGS sequence"/>
</dbReference>
<keyword evidence="3" id="KW-0064">Aspartyl protease</keyword>
<dbReference type="GO" id="GO:0016485">
    <property type="term" value="P:protein processing"/>
    <property type="evidence" value="ECO:0007669"/>
    <property type="project" value="TreeGrafter"/>
</dbReference>
<organism evidence="5 6">
    <name type="scientific">Eiseniibacteriota bacterium</name>
    <dbReference type="NCBI Taxonomy" id="2212470"/>
    <lineage>
        <taxon>Bacteria</taxon>
        <taxon>Candidatus Eiseniibacteriota</taxon>
    </lineage>
</organism>
<keyword evidence="2 5" id="KW-0645">Protease</keyword>